<dbReference type="EMBL" id="MK797984">
    <property type="protein sequence ID" value="QCG76099.1"/>
    <property type="molecule type" value="Genomic_DNA"/>
</dbReference>
<evidence type="ECO:0000313" key="1">
    <source>
        <dbReference type="EMBL" id="QCG76099.1"/>
    </source>
</evidence>
<gene>
    <name evidence="1" type="ORF">EST35_0218</name>
</gene>
<proteinExistence type="predicted"/>
<organism evidence="1 2">
    <name type="scientific">Pseudomonas phage vB_PaeM_PA5oct</name>
    <dbReference type="NCBI Taxonomy" id="2163605"/>
    <lineage>
        <taxon>Viruses</taxon>
        <taxon>Duplodnaviria</taxon>
        <taxon>Heunggongvirae</taxon>
        <taxon>Uroviricota</taxon>
        <taxon>Caudoviricetes</taxon>
        <taxon>Arenbergviridae</taxon>
        <taxon>Wroclawvirus</taxon>
        <taxon>Wroclawvirus PA5oct</taxon>
    </lineage>
</organism>
<evidence type="ECO:0000313" key="2">
    <source>
        <dbReference type="Proteomes" id="UP000316733"/>
    </source>
</evidence>
<keyword evidence="2" id="KW-1185">Reference proteome</keyword>
<name>A0A4Y1LUM6_9CAUD</name>
<sequence>MAEESILPLWMELQALDYNDRDFYDKLTDEQKKVFSSWIIMRYSSNIIGDNADWGLIMTNDIVNVDFSLMYKHPKLQWMLLSLCGTGRKEQRKWIAPNKKKKKNPRKEFIFKIHPNAKDDEIDMLADLYTDAELKDIMLSYGYEDKEIKDILKKK</sequence>
<reference evidence="2" key="1">
    <citation type="journal article" date="2020" name="bioRxiv">
        <title>Integrative omics analysis of Pseudomonas aeruginosa virus PA5oct highlights the molecular complexity of jumbo phages.</title>
        <authorList>
            <person name="Lood C."/>
            <person name="Danis-Wlodarczyk K."/>
            <person name="Blasdel B.G."/>
            <person name="Jang H.B."/>
            <person name="Vandenheuvel D."/>
            <person name="Briers Y."/>
            <person name="Noben J.-P."/>
            <person name="van Noort V."/>
            <person name="Drulis-Kawa Z."/>
            <person name="Lavigne R."/>
        </authorList>
    </citation>
    <scope>NUCLEOTIDE SEQUENCE [LARGE SCALE GENOMIC DNA]</scope>
</reference>
<dbReference type="Proteomes" id="UP000316733">
    <property type="component" value="Segment"/>
</dbReference>
<accession>A0A4Y1LUM6</accession>
<protein>
    <submittedName>
        <fullName evidence="1">Uncharacterized protein</fullName>
    </submittedName>
</protein>